<dbReference type="AlphaFoldDB" id="A0A6H5J360"/>
<feature type="compositionally biased region" description="Basic and acidic residues" evidence="1">
    <location>
        <begin position="459"/>
        <end position="487"/>
    </location>
</feature>
<dbReference type="EMBL" id="CADCXV010001472">
    <property type="protein sequence ID" value="CAB0044568.1"/>
    <property type="molecule type" value="Genomic_DNA"/>
</dbReference>
<dbReference type="OrthoDB" id="10608425at2759"/>
<protein>
    <submittedName>
        <fullName evidence="2">Uncharacterized protein</fullName>
    </submittedName>
</protein>
<feature type="region of interest" description="Disordered" evidence="1">
    <location>
        <begin position="1"/>
        <end position="254"/>
    </location>
</feature>
<proteinExistence type="predicted"/>
<keyword evidence="3" id="KW-1185">Reference proteome</keyword>
<sequence>MPANPTTPPPPHTQPPPPRLSRPSPQTPRPPDSNQHRRPRPQPAHTRPPRPGAHPTPHAAHQPRPTQTQAPPPRPPPRPASPDPREPNSPTVNPRTNPTTTPAPPPRNHGGAEDAGAKPDTPRPATTQGKASTIRASKRQQPQPPPPPQPEIDPPSTPKDTTDPEGLGPAHARGGPGPQDRARHDPPSQKPPPTRRTPPRPNTPLHPPPRLTKQQRPTPRGPGNSASPYGGETRPPHAKPRATHPAPAARVASSFDNDLETLRSVLNNRHTSPKRWQPNFTRCDVNALRSSLNDRLSDAFSLSGADGPSDVLDAVSTAILSELDSFSPVISKPFRRPPAPWMTDALRSEWRQRDRLFQRARRLASADLMTRYRTMRRELRGRMFHRTCRSPKDFLFLLLLSEWLSRIAYTVSYDIFDQKKMAPTNSTCEIFSSFLKRHRRARMTRPYSKTIIKNDAGIKRSSCESDSDCNDRRSSSSDDADRERPGSDHSSASATTKYLAKPSAFRLGLGVYFNALVRESLARDVHKSEIC</sequence>
<feature type="compositionally biased region" description="Pro residues" evidence="1">
    <location>
        <begin position="1"/>
        <end position="31"/>
    </location>
</feature>
<feature type="region of interest" description="Disordered" evidence="1">
    <location>
        <begin position="459"/>
        <end position="495"/>
    </location>
</feature>
<name>A0A6H5J360_9HYME</name>
<evidence type="ECO:0000256" key="1">
    <source>
        <dbReference type="SAM" id="MobiDB-lite"/>
    </source>
</evidence>
<organism evidence="2 3">
    <name type="scientific">Trichogramma brassicae</name>
    <dbReference type="NCBI Taxonomy" id="86971"/>
    <lineage>
        <taxon>Eukaryota</taxon>
        <taxon>Metazoa</taxon>
        <taxon>Ecdysozoa</taxon>
        <taxon>Arthropoda</taxon>
        <taxon>Hexapoda</taxon>
        <taxon>Insecta</taxon>
        <taxon>Pterygota</taxon>
        <taxon>Neoptera</taxon>
        <taxon>Endopterygota</taxon>
        <taxon>Hymenoptera</taxon>
        <taxon>Apocrita</taxon>
        <taxon>Proctotrupomorpha</taxon>
        <taxon>Chalcidoidea</taxon>
        <taxon>Trichogrammatidae</taxon>
        <taxon>Trichogramma</taxon>
    </lineage>
</organism>
<reference evidence="2 3" key="1">
    <citation type="submission" date="2020-02" db="EMBL/GenBank/DDBJ databases">
        <authorList>
            <person name="Ferguson B K."/>
        </authorList>
    </citation>
    <scope>NUCLEOTIDE SEQUENCE [LARGE SCALE GENOMIC DNA]</scope>
</reference>
<evidence type="ECO:0000313" key="2">
    <source>
        <dbReference type="EMBL" id="CAB0044568.1"/>
    </source>
</evidence>
<evidence type="ECO:0000313" key="3">
    <source>
        <dbReference type="Proteomes" id="UP000479190"/>
    </source>
</evidence>
<dbReference type="Proteomes" id="UP000479190">
    <property type="component" value="Unassembled WGS sequence"/>
</dbReference>
<feature type="compositionally biased region" description="Low complexity" evidence="1">
    <location>
        <begin position="59"/>
        <end position="69"/>
    </location>
</feature>
<accession>A0A6H5J360</accession>
<feature type="compositionally biased region" description="Low complexity" evidence="1">
    <location>
        <begin position="88"/>
        <end position="100"/>
    </location>
</feature>
<feature type="compositionally biased region" description="Pro residues" evidence="1">
    <location>
        <begin position="142"/>
        <end position="157"/>
    </location>
</feature>
<feature type="compositionally biased region" description="Pro residues" evidence="1">
    <location>
        <begin position="70"/>
        <end position="82"/>
    </location>
</feature>
<feature type="compositionally biased region" description="Basic and acidic residues" evidence="1">
    <location>
        <begin position="110"/>
        <end position="121"/>
    </location>
</feature>
<feature type="compositionally biased region" description="Pro residues" evidence="1">
    <location>
        <begin position="188"/>
        <end position="210"/>
    </location>
</feature>
<feature type="compositionally biased region" description="Polar residues" evidence="1">
    <location>
        <begin position="124"/>
        <end position="135"/>
    </location>
</feature>
<gene>
    <name evidence="2" type="ORF">TBRA_LOCUS16156</name>
</gene>